<dbReference type="EMBL" id="KN838730">
    <property type="protein sequence ID" value="KIJ96206.1"/>
    <property type="molecule type" value="Genomic_DNA"/>
</dbReference>
<organism evidence="2 3">
    <name type="scientific">Laccaria amethystina LaAM-08-1</name>
    <dbReference type="NCBI Taxonomy" id="1095629"/>
    <lineage>
        <taxon>Eukaryota</taxon>
        <taxon>Fungi</taxon>
        <taxon>Dikarya</taxon>
        <taxon>Basidiomycota</taxon>
        <taxon>Agaricomycotina</taxon>
        <taxon>Agaricomycetes</taxon>
        <taxon>Agaricomycetidae</taxon>
        <taxon>Agaricales</taxon>
        <taxon>Agaricineae</taxon>
        <taxon>Hydnangiaceae</taxon>
        <taxon>Laccaria</taxon>
    </lineage>
</organism>
<keyword evidence="3" id="KW-1185">Reference proteome</keyword>
<reference evidence="3" key="2">
    <citation type="submission" date="2015-01" db="EMBL/GenBank/DDBJ databases">
        <title>Evolutionary Origins and Diversification of the Mycorrhizal Mutualists.</title>
        <authorList>
            <consortium name="DOE Joint Genome Institute"/>
            <consortium name="Mycorrhizal Genomics Consortium"/>
            <person name="Kohler A."/>
            <person name="Kuo A."/>
            <person name="Nagy L.G."/>
            <person name="Floudas D."/>
            <person name="Copeland A."/>
            <person name="Barry K.W."/>
            <person name="Cichocki N."/>
            <person name="Veneault-Fourrey C."/>
            <person name="LaButti K."/>
            <person name="Lindquist E.A."/>
            <person name="Lipzen A."/>
            <person name="Lundell T."/>
            <person name="Morin E."/>
            <person name="Murat C."/>
            <person name="Riley R."/>
            <person name="Ohm R."/>
            <person name="Sun H."/>
            <person name="Tunlid A."/>
            <person name="Henrissat B."/>
            <person name="Grigoriev I.V."/>
            <person name="Hibbett D.S."/>
            <person name="Martin F."/>
        </authorList>
    </citation>
    <scope>NUCLEOTIDE SEQUENCE [LARGE SCALE GENOMIC DNA]</scope>
    <source>
        <strain evidence="3">LaAM-08-1</strain>
    </source>
</reference>
<feature type="region of interest" description="Disordered" evidence="1">
    <location>
        <begin position="158"/>
        <end position="232"/>
    </location>
</feature>
<evidence type="ECO:0000313" key="2">
    <source>
        <dbReference type="EMBL" id="KIJ96206.1"/>
    </source>
</evidence>
<dbReference type="AlphaFoldDB" id="A0A0C9XEU1"/>
<proteinExistence type="predicted"/>
<feature type="compositionally biased region" description="Acidic residues" evidence="1">
    <location>
        <begin position="199"/>
        <end position="212"/>
    </location>
</feature>
<gene>
    <name evidence="2" type="ORF">K443DRAFT_124544</name>
</gene>
<feature type="compositionally biased region" description="Low complexity" evidence="1">
    <location>
        <begin position="213"/>
        <end position="222"/>
    </location>
</feature>
<evidence type="ECO:0000313" key="3">
    <source>
        <dbReference type="Proteomes" id="UP000054477"/>
    </source>
</evidence>
<protein>
    <submittedName>
        <fullName evidence="2">Uncharacterized protein</fullName>
    </submittedName>
</protein>
<dbReference type="Proteomes" id="UP000054477">
    <property type="component" value="Unassembled WGS sequence"/>
</dbReference>
<reference evidence="2 3" key="1">
    <citation type="submission" date="2014-04" db="EMBL/GenBank/DDBJ databases">
        <authorList>
            <consortium name="DOE Joint Genome Institute"/>
            <person name="Kuo A."/>
            <person name="Kohler A."/>
            <person name="Nagy L.G."/>
            <person name="Floudas D."/>
            <person name="Copeland A."/>
            <person name="Barry K.W."/>
            <person name="Cichocki N."/>
            <person name="Veneault-Fourrey C."/>
            <person name="LaButti K."/>
            <person name="Lindquist E.A."/>
            <person name="Lipzen A."/>
            <person name="Lundell T."/>
            <person name="Morin E."/>
            <person name="Murat C."/>
            <person name="Sun H."/>
            <person name="Tunlid A."/>
            <person name="Henrissat B."/>
            <person name="Grigoriev I.V."/>
            <person name="Hibbett D.S."/>
            <person name="Martin F."/>
            <person name="Nordberg H.P."/>
            <person name="Cantor M.N."/>
            <person name="Hua S.X."/>
        </authorList>
    </citation>
    <scope>NUCLEOTIDE SEQUENCE [LARGE SCALE GENOMIC DNA]</scope>
    <source>
        <strain evidence="2 3">LaAM-08-1</strain>
    </source>
</reference>
<dbReference type="HOGENOM" id="CLU_061607_1_0_1"/>
<evidence type="ECO:0000256" key="1">
    <source>
        <dbReference type="SAM" id="MobiDB-lite"/>
    </source>
</evidence>
<sequence length="232" mass="25682">MPTTTTRTVQQNSIPINKAVAALAIVPNTANELLLLAALRESQSQILRTKVHAFELQASNILNEAYAQRLCAKLAAQEEKRNKKIARRSRQSCGDEFYELAQQKEKEIREVAREKERRKDGRVMYKAAVEEWEIVEQERRDARALATANLKKAVKAWEKKRDSAKAKGTRFTLIKPKGDPATKATPKPKLKDFLGAVAEDQEPESGGDDASEGEASTSASGSDGDGDEDDND</sequence>
<dbReference type="OrthoDB" id="2917041at2759"/>
<name>A0A0C9XEU1_9AGAR</name>
<accession>A0A0C9XEU1</accession>